<proteinExistence type="predicted"/>
<evidence type="ECO:0000256" key="1">
    <source>
        <dbReference type="SAM" id="MobiDB-lite"/>
    </source>
</evidence>
<dbReference type="EMBL" id="JAQOWY010000867">
    <property type="protein sequence ID" value="KAK1838265.1"/>
    <property type="molecule type" value="Genomic_DNA"/>
</dbReference>
<evidence type="ECO:0000313" key="3">
    <source>
        <dbReference type="Proteomes" id="UP001243330"/>
    </source>
</evidence>
<keyword evidence="3" id="KW-1185">Reference proteome</keyword>
<sequence>PALCPSPTTTSRSRRTARSDLLHRSRLSVTVLPRRWTPCQPVKFAAWSQLPTFSRLPCPRLRLSPRRRVPASWARWRPWPSSSTGGRWPAPQAAAAVRRPLVCGPSSERTLPRLLHPPRRRTARRSSLVACSGGRRMERS</sequence>
<feature type="non-terminal residue" evidence="2">
    <location>
        <position position="1"/>
    </location>
</feature>
<evidence type="ECO:0000313" key="2">
    <source>
        <dbReference type="EMBL" id="KAK1838265.1"/>
    </source>
</evidence>
<protein>
    <submittedName>
        <fullName evidence="2">Uncharacterized protein</fullName>
    </submittedName>
</protein>
<gene>
    <name evidence="2" type="ORF">CCHR01_19114</name>
</gene>
<organism evidence="2 3">
    <name type="scientific">Colletotrichum chrysophilum</name>
    <dbReference type="NCBI Taxonomy" id="1836956"/>
    <lineage>
        <taxon>Eukaryota</taxon>
        <taxon>Fungi</taxon>
        <taxon>Dikarya</taxon>
        <taxon>Ascomycota</taxon>
        <taxon>Pezizomycotina</taxon>
        <taxon>Sordariomycetes</taxon>
        <taxon>Hypocreomycetidae</taxon>
        <taxon>Glomerellales</taxon>
        <taxon>Glomerellaceae</taxon>
        <taxon>Colletotrichum</taxon>
        <taxon>Colletotrichum gloeosporioides species complex</taxon>
    </lineage>
</organism>
<name>A0AAD8ZZ81_9PEZI</name>
<feature type="region of interest" description="Disordered" evidence="1">
    <location>
        <begin position="102"/>
        <end position="140"/>
    </location>
</feature>
<feature type="non-terminal residue" evidence="2">
    <location>
        <position position="140"/>
    </location>
</feature>
<accession>A0AAD8ZZ81</accession>
<comment type="caution">
    <text evidence="2">The sequence shown here is derived from an EMBL/GenBank/DDBJ whole genome shotgun (WGS) entry which is preliminary data.</text>
</comment>
<dbReference type="Proteomes" id="UP001243330">
    <property type="component" value="Unassembled WGS sequence"/>
</dbReference>
<dbReference type="AlphaFoldDB" id="A0AAD8ZZ81"/>
<reference evidence="2" key="1">
    <citation type="submission" date="2023-01" db="EMBL/GenBank/DDBJ databases">
        <title>Colletotrichum chrysophilum M932 genome sequence.</title>
        <authorList>
            <person name="Baroncelli R."/>
        </authorList>
    </citation>
    <scope>NUCLEOTIDE SEQUENCE</scope>
    <source>
        <strain evidence="2">M932</strain>
    </source>
</reference>